<evidence type="ECO:0000313" key="3">
    <source>
        <dbReference type="Proteomes" id="UP001552299"/>
    </source>
</evidence>
<reference evidence="2 3" key="1">
    <citation type="journal article" date="2024" name="Plant Biotechnol. J.">
        <title>Dendrobium thyrsiflorum genome and its molecular insights into genes involved in important horticultural traits.</title>
        <authorList>
            <person name="Chen B."/>
            <person name="Wang J.Y."/>
            <person name="Zheng P.J."/>
            <person name="Li K.L."/>
            <person name="Liang Y.M."/>
            <person name="Chen X.F."/>
            <person name="Zhang C."/>
            <person name="Zhao X."/>
            <person name="He X."/>
            <person name="Zhang G.Q."/>
            <person name="Liu Z.J."/>
            <person name="Xu Q."/>
        </authorList>
    </citation>
    <scope>NUCLEOTIDE SEQUENCE [LARGE SCALE GENOMIC DNA]</scope>
    <source>
        <strain evidence="2">GZMU011</strain>
    </source>
</reference>
<comment type="caution">
    <text evidence="2">The sequence shown here is derived from an EMBL/GenBank/DDBJ whole genome shotgun (WGS) entry which is preliminary data.</text>
</comment>
<organism evidence="2 3">
    <name type="scientific">Dendrobium thyrsiflorum</name>
    <name type="common">Pinecone-like raceme dendrobium</name>
    <name type="synonym">Orchid</name>
    <dbReference type="NCBI Taxonomy" id="117978"/>
    <lineage>
        <taxon>Eukaryota</taxon>
        <taxon>Viridiplantae</taxon>
        <taxon>Streptophyta</taxon>
        <taxon>Embryophyta</taxon>
        <taxon>Tracheophyta</taxon>
        <taxon>Spermatophyta</taxon>
        <taxon>Magnoliopsida</taxon>
        <taxon>Liliopsida</taxon>
        <taxon>Asparagales</taxon>
        <taxon>Orchidaceae</taxon>
        <taxon>Epidendroideae</taxon>
        <taxon>Malaxideae</taxon>
        <taxon>Dendrobiinae</taxon>
        <taxon>Dendrobium</taxon>
    </lineage>
</organism>
<accession>A0ABD0UWA5</accession>
<proteinExistence type="predicted"/>
<keyword evidence="3" id="KW-1185">Reference proteome</keyword>
<dbReference type="EMBL" id="JANQDX010000012">
    <property type="protein sequence ID" value="KAL0914692.1"/>
    <property type="molecule type" value="Genomic_DNA"/>
</dbReference>
<evidence type="ECO:0000256" key="1">
    <source>
        <dbReference type="SAM" id="MobiDB-lite"/>
    </source>
</evidence>
<dbReference type="Proteomes" id="UP001552299">
    <property type="component" value="Unassembled WGS sequence"/>
</dbReference>
<sequence>MGDRLRGHEKPAYKAENNPSADQSVLDRLNQIDLRLRQLEKKERLPDSCFAEERGRRYQLPSDMVDVHLKEALMDRLNLLETRIRQVPEIDWLVNGKYWHHERLIKEKLFCAVTRHPEEANKKCHVIRIHSSTQQLSDITHFDSTLNDRTK</sequence>
<gene>
    <name evidence="2" type="ORF">M5K25_015061</name>
</gene>
<protein>
    <submittedName>
        <fullName evidence="2">Uncharacterized protein</fullName>
    </submittedName>
</protein>
<feature type="compositionally biased region" description="Basic and acidic residues" evidence="1">
    <location>
        <begin position="1"/>
        <end position="13"/>
    </location>
</feature>
<evidence type="ECO:0000313" key="2">
    <source>
        <dbReference type="EMBL" id="KAL0914692.1"/>
    </source>
</evidence>
<name>A0ABD0UWA5_DENTH</name>
<feature type="region of interest" description="Disordered" evidence="1">
    <location>
        <begin position="1"/>
        <end position="24"/>
    </location>
</feature>
<dbReference type="AlphaFoldDB" id="A0ABD0UWA5"/>